<dbReference type="Pfam" id="PF02141">
    <property type="entry name" value="DENN"/>
    <property type="match status" value="1"/>
</dbReference>
<comment type="caution">
    <text evidence="4">The sequence shown here is derived from an EMBL/GenBank/DDBJ whole genome shotgun (WGS) entry which is preliminary data.</text>
</comment>
<dbReference type="InterPro" id="IPR000591">
    <property type="entry name" value="DEP_dom"/>
</dbReference>
<feature type="domain" description="UDENN" evidence="3">
    <location>
        <begin position="513"/>
        <end position="1078"/>
    </location>
</feature>
<feature type="compositionally biased region" description="Basic residues" evidence="1">
    <location>
        <begin position="1288"/>
        <end position="1299"/>
    </location>
</feature>
<dbReference type="Pfam" id="PF00610">
    <property type="entry name" value="DEP"/>
    <property type="match status" value="1"/>
</dbReference>
<feature type="region of interest" description="Disordered" evidence="1">
    <location>
        <begin position="1848"/>
        <end position="1868"/>
    </location>
</feature>
<name>A0A9W7CFN2_9STRA</name>
<organism evidence="4 5">
    <name type="scientific">Triparma verrucosa</name>
    <dbReference type="NCBI Taxonomy" id="1606542"/>
    <lineage>
        <taxon>Eukaryota</taxon>
        <taxon>Sar</taxon>
        <taxon>Stramenopiles</taxon>
        <taxon>Ochrophyta</taxon>
        <taxon>Bolidophyceae</taxon>
        <taxon>Parmales</taxon>
        <taxon>Triparmaceae</taxon>
        <taxon>Triparma</taxon>
    </lineage>
</organism>
<evidence type="ECO:0000313" key="4">
    <source>
        <dbReference type="EMBL" id="GMI07422.1"/>
    </source>
</evidence>
<dbReference type="SMART" id="SM00799">
    <property type="entry name" value="DENN"/>
    <property type="match status" value="1"/>
</dbReference>
<feature type="compositionally biased region" description="Polar residues" evidence="1">
    <location>
        <begin position="860"/>
        <end position="869"/>
    </location>
</feature>
<dbReference type="Gene3D" id="1.10.10.10">
    <property type="entry name" value="Winged helix-like DNA-binding domain superfamily/Winged helix DNA-binding domain"/>
    <property type="match status" value="1"/>
</dbReference>
<dbReference type="Gene3D" id="2.100.10.50">
    <property type="match status" value="1"/>
</dbReference>
<dbReference type="Proteomes" id="UP001165160">
    <property type="component" value="Unassembled WGS sequence"/>
</dbReference>
<feature type="region of interest" description="Disordered" evidence="1">
    <location>
        <begin position="2043"/>
        <end position="2063"/>
    </location>
</feature>
<feature type="compositionally biased region" description="Polar residues" evidence="1">
    <location>
        <begin position="2050"/>
        <end position="2063"/>
    </location>
</feature>
<dbReference type="PROSITE" id="PS50186">
    <property type="entry name" value="DEP"/>
    <property type="match status" value="1"/>
</dbReference>
<dbReference type="InterPro" id="IPR051696">
    <property type="entry name" value="DENN_Domain_GEFs"/>
</dbReference>
<dbReference type="InterPro" id="IPR036390">
    <property type="entry name" value="WH_DNA-bd_sf"/>
</dbReference>
<evidence type="ECO:0000259" key="2">
    <source>
        <dbReference type="PROSITE" id="PS50186"/>
    </source>
</evidence>
<dbReference type="SUPFAM" id="SSF46785">
    <property type="entry name" value="Winged helix' DNA-binding domain"/>
    <property type="match status" value="1"/>
</dbReference>
<dbReference type="InterPro" id="IPR036388">
    <property type="entry name" value="WH-like_DNA-bd_sf"/>
</dbReference>
<feature type="compositionally biased region" description="Polar residues" evidence="1">
    <location>
        <begin position="402"/>
        <end position="423"/>
    </location>
</feature>
<gene>
    <name evidence="4" type="ORF">TrVE_jg13753</name>
</gene>
<feature type="compositionally biased region" description="Polar residues" evidence="1">
    <location>
        <begin position="203"/>
        <end position="222"/>
    </location>
</feature>
<dbReference type="PANTHER" id="PTHR12296:SF21">
    <property type="entry name" value="DENN DOMAIN-CONTAINING PROTEIN 3"/>
    <property type="match status" value="1"/>
</dbReference>
<accession>A0A9W7CFN2</accession>
<feature type="region of interest" description="Disordered" evidence="1">
    <location>
        <begin position="960"/>
        <end position="983"/>
    </location>
</feature>
<feature type="region of interest" description="Disordered" evidence="1">
    <location>
        <begin position="556"/>
        <end position="580"/>
    </location>
</feature>
<keyword evidence="5" id="KW-1185">Reference proteome</keyword>
<feature type="compositionally biased region" description="Acidic residues" evidence="1">
    <location>
        <begin position="960"/>
        <end position="971"/>
    </location>
</feature>
<dbReference type="InterPro" id="IPR001194">
    <property type="entry name" value="cDENN_dom"/>
</dbReference>
<evidence type="ECO:0000256" key="1">
    <source>
        <dbReference type="SAM" id="MobiDB-lite"/>
    </source>
</evidence>
<dbReference type="GO" id="GO:0032483">
    <property type="term" value="P:regulation of Rab protein signal transduction"/>
    <property type="evidence" value="ECO:0007669"/>
    <property type="project" value="TreeGrafter"/>
</dbReference>
<dbReference type="InterPro" id="IPR043153">
    <property type="entry name" value="DENN_C"/>
</dbReference>
<feature type="region of interest" description="Disordered" evidence="1">
    <location>
        <begin position="391"/>
        <end position="423"/>
    </location>
</feature>
<dbReference type="PANTHER" id="PTHR12296">
    <property type="entry name" value="DENN DOMAIN-CONTAINING PROTEIN 4"/>
    <property type="match status" value="1"/>
</dbReference>
<dbReference type="SMART" id="SM00049">
    <property type="entry name" value="DEP"/>
    <property type="match status" value="1"/>
</dbReference>
<evidence type="ECO:0008006" key="6">
    <source>
        <dbReference type="Google" id="ProtNLM"/>
    </source>
</evidence>
<feature type="region of interest" description="Disordered" evidence="1">
    <location>
        <begin position="1720"/>
        <end position="1764"/>
    </location>
</feature>
<dbReference type="PROSITE" id="PS50211">
    <property type="entry name" value="DENN"/>
    <property type="match status" value="1"/>
</dbReference>
<dbReference type="InterPro" id="IPR037516">
    <property type="entry name" value="Tripartite_DENN"/>
</dbReference>
<dbReference type="Gene3D" id="3.40.50.11500">
    <property type="match status" value="1"/>
</dbReference>
<feature type="region of interest" description="Disordered" evidence="1">
    <location>
        <begin position="201"/>
        <end position="233"/>
    </location>
</feature>
<feature type="region of interest" description="Disordered" evidence="1">
    <location>
        <begin position="843"/>
        <end position="886"/>
    </location>
</feature>
<evidence type="ECO:0000259" key="3">
    <source>
        <dbReference type="PROSITE" id="PS50211"/>
    </source>
</evidence>
<sequence length="2203" mass="239527">MSFPSAQTFSRVAEHFATVGTTDPLTLLNESSGDPFQLREQWLDAVVDVVVVFPSKNEYIPLGYEMISSSPTALPADLNTGTLGLGQGPMYLCVRRRRNLPKADQPFHPHISDIAIVKKSAFEMKMVDALACGLTQQRQNKNQPTTPMEDANFGKTGWRLVETSVSGRPADLNHDRPFGALGPNNEKSIFLAVKVERVKSRHSSTSVHNRSTSASSAGSDPTTAAKHTRGPPEVRFHVPPAILSICVCVAGERPPHGYELLPQNINANAVGGGKEVRIGKMVSGPLGLCDQLWVASTLDSIPKGPKMFTPAFALPAAELPSFIFPSGGARLLHRKGRNAPLPSRFEFLFTGVNGDKMFASALLFHERVDQADVDKLMKKFSGVWGSVDDVEEESAAPDEATGLNTNATDSQNRDNIYGSGSDNRIRLSSTNRMSFSSVKQAKLSELLELCKSLQENITIQDRPYHLKVYPNCFLGSEAVSHVSTSFCNNDRAKAIEMLDDAIRAGMVSHVTNEHMMEDGFLFFKFQGDALALASSPERDASDERLQQSWKTWFSPSKSERKKATSSSPSLQSDSTPTTLRSRSASFGVNLKLKSKAKSVEDRLYAPKVLVILSQHPLYRSLSLFLTQLYALSLSPSPAPLERHISTFLSHLPLPTLPNQSHHVHLDLLLNEGMAGLPAFKSTLPPIIIPPKAKPGTCPPQMDLDFLSVFRGLSVPNLLKVFTVLLREGRVLILSSCGALLTETCEIIRTLLFPLDWQCCYVPRLPEGLVGALEAPGGYLIGVLTGEAASDMPLSHIPIGGLTTSLSSLIRRQLAEGVCVVALDQDVVLMGEVNDDLLREVMASSTTDNTPDNRESFFAENPTSVETQPPQADPPHVAMSTPSSVPLSPPNANVGLTFDQVVFNDPGPKPPKKPLLKLQNRLETLRIEAQRALNLVNLPLTPTDRSNYASAYNFAPVPAYVDDESSESDEEGQVQGSKGNRRRNKLNDLSAGVRDAFIRFMCHPLVLGSYSAYIENSDATDAKEIEEYRNVVMVQQQQAETPNSASPGDPSMLGREVVESLPPRQDSVDDRGFYDIFDESGFIKCGSVGKSLRQSMVGTQMFVVLVEERWGINSRRRSLEPSAIASRFAGRESALFFERCCKECKKKAQSKLKKQPLPNLLKYPAERGADLSKVVKPEQRIEVQVSETLRRERRKKNKDDSSLDPSPLIKQDSSGSNLSGGGAPLSISLPPPPGSNRRSSFLKALQVIGGTGVGLASGIPFGPLGMVVGAVIGTGVSAATVTSDDGPAKKKKPLRRRGKTRSSSGSAKHAVPQPTILSRAQIFAAFGSDVQHSPYSRPRRVIVVDLPGATTVDLDGKLWEYDRWPILDVDMVLVPDHAVPPVLKKLQGMASESEVTKEMMPPNSPRPSSVSDRLMPPSIFRSETVNGVSSWETDALTSSSYVYSLYFLSLPSRLSSRLNTLGQVREILACLGLLKKLQGVGQGISHPHSLTGGLTSLLSSESLWRTILVSVGSVQSSLEKYKTEFVKNESVDAHSQAKVTGTLSEGVSAGKRIGLELFKGMKQAGVAASQITLAHYLQSASSPGASKLHSYYGISAASQSWRNAMGARQPSSLSNDSEGGKGENSLLVSMEVGEYVRGSSFSGAVVLHNTGLTTPETLMPLSEFLLFETSTFPSLVALGVRWIRDGCGIGLAENLIEAARVSAGIERCEFEKNLDGYFRGYVPPSPNESRENSTVQASELKEPNSPKRFDTPPVPPSTPIRANKRHIDPFFGKPGAAAEEGIGGNTDADAAITSTEEQSFASQFMWNYEPCGFCKVPPMDEEILAAWIEQPSSTEKVRREIEKIRKVGGLSREGGRRRRASKNGNFSSTGHGAVGNDAVIAAAEAALLSAQSAPYNEKILSFDEDQFSEGSDTLNLVCLEISCPNCGKSYKPMLNFESVCPVAGGEEFVKVDNSEGRVAYMPPEVLHNLWEAITNLHGRVAGGSPEWLALNKPQLYHNLLWWTSRRLDIPKHIQFPLVGVGWKKSVARHRVAYEVDAGGNSAPPQLKLGKSVSNETNSGRSNSLKVGMEPKEIFKEEGINAEEESGRKFLESIEEALTLLRRDQGNLGEAMEVIGRAVQLITAEGMGWGKGKRERRKLTYSCVVQLCAHYEISHLSVVSSLDLLNLLPKLESVLGEEDGGEGKWDDVSVGGRGCAMRSVFGHLY</sequence>
<reference evidence="5" key="1">
    <citation type="journal article" date="2023" name="Commun. Biol.">
        <title>Genome analysis of Parmales, the sister group of diatoms, reveals the evolutionary specialization of diatoms from phago-mixotrophs to photoautotrophs.</title>
        <authorList>
            <person name="Ban H."/>
            <person name="Sato S."/>
            <person name="Yoshikawa S."/>
            <person name="Yamada K."/>
            <person name="Nakamura Y."/>
            <person name="Ichinomiya M."/>
            <person name="Sato N."/>
            <person name="Blanc-Mathieu R."/>
            <person name="Endo H."/>
            <person name="Kuwata A."/>
            <person name="Ogata H."/>
        </authorList>
    </citation>
    <scope>NUCLEOTIDE SEQUENCE [LARGE SCALE GENOMIC DNA]</scope>
    <source>
        <strain evidence="5">NIES 3699</strain>
    </source>
</reference>
<protein>
    <recommendedName>
        <fullName evidence="6">UDENN domain-containing protein</fullName>
    </recommendedName>
</protein>
<feature type="compositionally biased region" description="Low complexity" evidence="1">
    <location>
        <begin position="564"/>
        <end position="579"/>
    </location>
</feature>
<feature type="domain" description="DEP" evidence="2">
    <location>
        <begin position="453"/>
        <end position="527"/>
    </location>
</feature>
<feature type="region of interest" description="Disordered" evidence="1">
    <location>
        <begin position="1185"/>
        <end position="1237"/>
    </location>
</feature>
<proteinExistence type="predicted"/>
<feature type="compositionally biased region" description="Basic and acidic residues" evidence="1">
    <location>
        <begin position="1738"/>
        <end position="1749"/>
    </location>
</feature>
<dbReference type="GO" id="GO:0035556">
    <property type="term" value="P:intracellular signal transduction"/>
    <property type="evidence" value="ECO:0007669"/>
    <property type="project" value="InterPro"/>
</dbReference>
<evidence type="ECO:0000313" key="5">
    <source>
        <dbReference type="Proteomes" id="UP001165160"/>
    </source>
</evidence>
<dbReference type="GO" id="GO:0031410">
    <property type="term" value="C:cytoplasmic vesicle"/>
    <property type="evidence" value="ECO:0007669"/>
    <property type="project" value="TreeGrafter"/>
</dbReference>
<feature type="region of interest" description="Disordered" evidence="1">
    <location>
        <begin position="1278"/>
        <end position="1311"/>
    </location>
</feature>
<dbReference type="EMBL" id="BRXX01000364">
    <property type="protein sequence ID" value="GMI07422.1"/>
    <property type="molecule type" value="Genomic_DNA"/>
</dbReference>
<feature type="region of interest" description="Disordered" evidence="1">
    <location>
        <begin position="1392"/>
        <end position="1412"/>
    </location>
</feature>